<comment type="caution">
    <text evidence="9">The sequence shown here is derived from an EMBL/GenBank/DDBJ whole genome shotgun (WGS) entry which is preliminary data.</text>
</comment>
<evidence type="ECO:0000256" key="6">
    <source>
        <dbReference type="ARBA" id="ARBA00023136"/>
    </source>
</evidence>
<keyword evidence="10" id="KW-1185">Reference proteome</keyword>
<keyword evidence="2 7" id="KW-0813">Transport</keyword>
<dbReference type="RefSeq" id="XP_069231992.1">
    <property type="nucleotide sequence ID" value="XM_069371066.1"/>
</dbReference>
<evidence type="ECO:0000256" key="5">
    <source>
        <dbReference type="ARBA" id="ARBA00022989"/>
    </source>
</evidence>
<reference evidence="9 10" key="1">
    <citation type="journal article" date="2020" name="Microbiol. Resour. Announc.">
        <title>Draft Genome Sequence of a Cladosporium Species Isolated from the Mesophotic Ascidian Didemnum maculosum.</title>
        <authorList>
            <person name="Gioti A."/>
            <person name="Siaperas R."/>
            <person name="Nikolaivits E."/>
            <person name="Le Goff G."/>
            <person name="Ouazzani J."/>
            <person name="Kotoulas G."/>
            <person name="Topakas E."/>
        </authorList>
    </citation>
    <scope>NUCLEOTIDE SEQUENCE [LARGE SCALE GENOMIC DNA]</scope>
    <source>
        <strain evidence="9 10">TM138-S3</strain>
    </source>
</reference>
<evidence type="ECO:0000256" key="2">
    <source>
        <dbReference type="ARBA" id="ARBA00022448"/>
    </source>
</evidence>
<evidence type="ECO:0000256" key="4">
    <source>
        <dbReference type="ARBA" id="ARBA00022692"/>
    </source>
</evidence>
<keyword evidence="4 7" id="KW-0812">Transmembrane</keyword>
<keyword evidence="3 7" id="KW-0592">Phosphate transport</keyword>
<feature type="region of interest" description="Disordered" evidence="8">
    <location>
        <begin position="293"/>
        <end position="350"/>
    </location>
</feature>
<keyword evidence="5 7" id="KW-1133">Transmembrane helix</keyword>
<name>A0AB34KXR1_9PEZI</name>
<accession>A0AB34KXR1</accession>
<organism evidence="9 10">
    <name type="scientific">Cladosporium halotolerans</name>
    <dbReference type="NCBI Taxonomy" id="1052096"/>
    <lineage>
        <taxon>Eukaryota</taxon>
        <taxon>Fungi</taxon>
        <taxon>Dikarya</taxon>
        <taxon>Ascomycota</taxon>
        <taxon>Pezizomycotina</taxon>
        <taxon>Dothideomycetes</taxon>
        <taxon>Dothideomycetidae</taxon>
        <taxon>Cladosporiales</taxon>
        <taxon>Cladosporiaceae</taxon>
        <taxon>Cladosporium</taxon>
    </lineage>
</organism>
<protein>
    <recommendedName>
        <fullName evidence="7">Phosphate transporter</fullName>
    </recommendedName>
</protein>
<dbReference type="InterPro" id="IPR001204">
    <property type="entry name" value="Phos_transporter"/>
</dbReference>
<feature type="transmembrane region" description="Helical" evidence="7">
    <location>
        <begin position="47"/>
        <end position="69"/>
    </location>
</feature>
<feature type="transmembrane region" description="Helical" evidence="7">
    <location>
        <begin position="13"/>
        <end position="35"/>
    </location>
</feature>
<feature type="transmembrane region" description="Helical" evidence="7">
    <location>
        <begin position="545"/>
        <end position="570"/>
    </location>
</feature>
<gene>
    <name evidence="9" type="ORF">WHR41_02460</name>
</gene>
<sequence>MATVPPATAPYDWILAITTIAFVFASASNGANDVANSYATSVAARTLTLWQAGILAAITEFIGAVALGARVTDTIKNGIITIDRFEGRPAVLMLAMGCAEVGNATWLTVATCLGMPVSTTQTIVGSLIGVGFASQSAITWGWEKGSVSQVAASWGIAPLIAAGFSAIIFGIVKYSVLERKNSFEWAMRLIPIYMASTGAILVTFLGTEVPDSLIAEGWPLGVTVVATFFFVLFVAYVFFVPFFNRKLVKEDPRVRIWHVPMGPLLYRENVNLYWPGKTDELVTNYYEDAYDAETASHQSHSDEEKANIKTGPKGTSTVDPSLADGSSSGVDAPANATRRVVPHHKKHPEPKERWLDPVKELPFFHPKKIWNWTKFLLLQGVARDAVTHNSDALRAIHARARKYDVRVEHLFTYCQVVSAMMMSIAHGSNDVANAVGPWAATYQTWQSGFVDTESSTPVWFLVVAGLLLGVGFWVYGYHIIRALGNRITQMSPSRGFSIELGAAITVLLASSLALPVSTTQCLVGASMGVALMNYDVGAVNWKQLFYIFCGWVMTLPCAALISGLLCLMALNAPHF</sequence>
<evidence type="ECO:0000256" key="7">
    <source>
        <dbReference type="RuleBase" id="RU363058"/>
    </source>
</evidence>
<dbReference type="EMBL" id="JAAQHG020000006">
    <property type="protein sequence ID" value="KAL1588887.1"/>
    <property type="molecule type" value="Genomic_DNA"/>
</dbReference>
<evidence type="ECO:0000256" key="3">
    <source>
        <dbReference type="ARBA" id="ARBA00022592"/>
    </source>
</evidence>
<dbReference type="GO" id="GO:0035435">
    <property type="term" value="P:phosphate ion transmembrane transport"/>
    <property type="evidence" value="ECO:0007669"/>
    <property type="project" value="TreeGrafter"/>
</dbReference>
<evidence type="ECO:0000313" key="9">
    <source>
        <dbReference type="EMBL" id="KAL1588887.1"/>
    </source>
</evidence>
<feature type="transmembrane region" description="Helical" evidence="7">
    <location>
        <begin position="189"/>
        <end position="206"/>
    </location>
</feature>
<comment type="subcellular location">
    <subcellularLocation>
        <location evidence="1 7">Membrane</location>
        <topology evidence="1 7">Multi-pass membrane protein</topology>
    </subcellularLocation>
</comment>
<feature type="transmembrane region" description="Helical" evidence="7">
    <location>
        <begin position="500"/>
        <end position="525"/>
    </location>
</feature>
<evidence type="ECO:0000256" key="8">
    <source>
        <dbReference type="SAM" id="MobiDB-lite"/>
    </source>
</evidence>
<keyword evidence="6 7" id="KW-0472">Membrane</keyword>
<dbReference type="PANTHER" id="PTHR11101:SF55">
    <property type="entry name" value="PHOSPHATE TRANSPORTER"/>
    <property type="match status" value="1"/>
</dbReference>
<dbReference type="PANTHER" id="PTHR11101">
    <property type="entry name" value="PHOSPHATE TRANSPORTER"/>
    <property type="match status" value="1"/>
</dbReference>
<proteinExistence type="inferred from homology"/>
<feature type="compositionally biased region" description="Polar residues" evidence="8">
    <location>
        <begin position="313"/>
        <end position="329"/>
    </location>
</feature>
<comment type="function">
    <text evidence="7">Sodium-phosphate symporter.</text>
</comment>
<feature type="transmembrane region" description="Helical" evidence="7">
    <location>
        <begin position="89"/>
        <end position="110"/>
    </location>
</feature>
<dbReference type="GO" id="GO:0005315">
    <property type="term" value="F:phosphate transmembrane transporter activity"/>
    <property type="evidence" value="ECO:0007669"/>
    <property type="project" value="InterPro"/>
</dbReference>
<dbReference type="Proteomes" id="UP000803884">
    <property type="component" value="Unassembled WGS sequence"/>
</dbReference>
<comment type="similarity">
    <text evidence="7">Belongs to the inorganic phosphate transporter (PiT) (TC 2.A.20) family.</text>
</comment>
<feature type="transmembrane region" description="Helical" evidence="7">
    <location>
        <begin position="154"/>
        <end position="177"/>
    </location>
</feature>
<dbReference type="GO" id="GO:0016020">
    <property type="term" value="C:membrane"/>
    <property type="evidence" value="ECO:0007669"/>
    <property type="project" value="UniProtKB-SubCell"/>
</dbReference>
<evidence type="ECO:0000313" key="10">
    <source>
        <dbReference type="Proteomes" id="UP000803884"/>
    </source>
</evidence>
<feature type="transmembrane region" description="Helical" evidence="7">
    <location>
        <begin position="218"/>
        <end position="243"/>
    </location>
</feature>
<dbReference type="Pfam" id="PF01384">
    <property type="entry name" value="PHO4"/>
    <property type="match status" value="1"/>
</dbReference>
<feature type="transmembrane region" description="Helical" evidence="7">
    <location>
        <begin position="458"/>
        <end position="480"/>
    </location>
</feature>
<dbReference type="GeneID" id="96003904"/>
<dbReference type="AlphaFoldDB" id="A0AB34KXR1"/>
<evidence type="ECO:0000256" key="1">
    <source>
        <dbReference type="ARBA" id="ARBA00004141"/>
    </source>
</evidence>